<accession>A0ABR3S7V5</accession>
<protein>
    <submittedName>
        <fullName evidence="1">Uncharacterized protein</fullName>
    </submittedName>
</protein>
<dbReference type="Proteomes" id="UP001521785">
    <property type="component" value="Unassembled WGS sequence"/>
</dbReference>
<evidence type="ECO:0000313" key="1">
    <source>
        <dbReference type="EMBL" id="KAL1612773.1"/>
    </source>
</evidence>
<proteinExistence type="predicted"/>
<organism evidence="1 2">
    <name type="scientific">Paraconiothyrium brasiliense</name>
    <dbReference type="NCBI Taxonomy" id="300254"/>
    <lineage>
        <taxon>Eukaryota</taxon>
        <taxon>Fungi</taxon>
        <taxon>Dikarya</taxon>
        <taxon>Ascomycota</taxon>
        <taxon>Pezizomycotina</taxon>
        <taxon>Dothideomycetes</taxon>
        <taxon>Pleosporomycetidae</taxon>
        <taxon>Pleosporales</taxon>
        <taxon>Massarineae</taxon>
        <taxon>Didymosphaeriaceae</taxon>
        <taxon>Paraconiothyrium</taxon>
    </lineage>
</organism>
<evidence type="ECO:0000313" key="2">
    <source>
        <dbReference type="Proteomes" id="UP001521785"/>
    </source>
</evidence>
<reference evidence="1 2" key="1">
    <citation type="submission" date="2024-02" db="EMBL/GenBank/DDBJ databases">
        <title>De novo assembly and annotation of 12 fungi associated with fruit tree decline syndrome in Ontario, Canada.</title>
        <authorList>
            <person name="Sulman M."/>
            <person name="Ellouze W."/>
            <person name="Ilyukhin E."/>
        </authorList>
    </citation>
    <scope>NUCLEOTIDE SEQUENCE [LARGE SCALE GENOMIC DNA]</scope>
    <source>
        <strain evidence="1 2">M42-189</strain>
    </source>
</reference>
<keyword evidence="2" id="KW-1185">Reference proteome</keyword>
<name>A0ABR3S7V5_9PLEO</name>
<comment type="caution">
    <text evidence="1">The sequence shown here is derived from an EMBL/GenBank/DDBJ whole genome shotgun (WGS) entry which is preliminary data.</text>
</comment>
<gene>
    <name evidence="1" type="ORF">SLS60_001002</name>
</gene>
<sequence>MPNIAQWKPQKKKLNASFFGVKKPRQMDPPPAMITVQVWIIIGPICCTKCGASIAIQEGRPFNGDYKLLKSVRGRKANVDRRGRDPVDFKPASQIRSEEKNVGVERRWRKWDVVGGSGGRDDDQGFRAPRVKEGKLSVVASGCRADQVDLG</sequence>
<dbReference type="EMBL" id="JAKJXO020000001">
    <property type="protein sequence ID" value="KAL1612773.1"/>
    <property type="molecule type" value="Genomic_DNA"/>
</dbReference>